<dbReference type="CDD" id="cd05013">
    <property type="entry name" value="SIS_RpiR"/>
    <property type="match status" value="1"/>
</dbReference>
<name>A0A6P2NQE1_9BURK</name>
<dbReference type="SUPFAM" id="SSF53697">
    <property type="entry name" value="SIS domain"/>
    <property type="match status" value="1"/>
</dbReference>
<keyword evidence="11" id="KW-1185">Reference proteome</keyword>
<dbReference type="AlphaFoldDB" id="A0A6P2NQE1"/>
<dbReference type="InterPro" id="IPR047640">
    <property type="entry name" value="RpiR-like"/>
</dbReference>
<gene>
    <name evidence="10" type="ORF">BDI24065_04676</name>
</gene>
<evidence type="ECO:0000256" key="5">
    <source>
        <dbReference type="ARBA" id="ARBA00023125"/>
    </source>
</evidence>
<keyword evidence="3" id="KW-1133">Transmembrane helix</keyword>
<evidence type="ECO:0000256" key="1">
    <source>
        <dbReference type="ARBA" id="ARBA00004167"/>
    </source>
</evidence>
<keyword evidence="5" id="KW-0238">DNA-binding</keyword>
<dbReference type="InterPro" id="IPR046348">
    <property type="entry name" value="SIS_dom_sf"/>
</dbReference>
<dbReference type="InterPro" id="IPR001347">
    <property type="entry name" value="SIS_dom"/>
</dbReference>
<keyword evidence="3" id="KW-0472">Membrane</keyword>
<dbReference type="Proteomes" id="UP000494125">
    <property type="component" value="Unassembled WGS sequence"/>
</dbReference>
<feature type="domain" description="SIS" evidence="9">
    <location>
        <begin position="165"/>
        <end position="304"/>
    </location>
</feature>
<feature type="domain" description="HTH rpiR-type" evidence="8">
    <location>
        <begin position="38"/>
        <end position="114"/>
    </location>
</feature>
<dbReference type="SUPFAM" id="SSF46689">
    <property type="entry name" value="Homeodomain-like"/>
    <property type="match status" value="1"/>
</dbReference>
<comment type="subcellular location">
    <subcellularLocation>
        <location evidence="1">Membrane</location>
        <topology evidence="1">Single-pass membrane protein</topology>
    </subcellularLocation>
</comment>
<evidence type="ECO:0000256" key="2">
    <source>
        <dbReference type="ARBA" id="ARBA00022692"/>
    </source>
</evidence>
<proteinExistence type="predicted"/>
<keyword evidence="7" id="KW-0804">Transcription</keyword>
<dbReference type="GO" id="GO:0003677">
    <property type="term" value="F:DNA binding"/>
    <property type="evidence" value="ECO:0007669"/>
    <property type="project" value="UniProtKB-KW"/>
</dbReference>
<evidence type="ECO:0000259" key="8">
    <source>
        <dbReference type="PROSITE" id="PS51071"/>
    </source>
</evidence>
<keyword evidence="4" id="KW-0805">Transcription regulation</keyword>
<dbReference type="GO" id="GO:0006096">
    <property type="term" value="P:glycolytic process"/>
    <property type="evidence" value="ECO:0007669"/>
    <property type="project" value="UniProtKB-KW"/>
</dbReference>
<dbReference type="PANTHER" id="PTHR30514">
    <property type="entry name" value="GLUCOKINASE"/>
    <property type="match status" value="1"/>
</dbReference>
<sequence>MKIYFFPVGRLCKLIFINLAKPFAMTPLVPHDASHEESAIAERIASAMPRMTPIHRRMGEFVLANPFRAATMRIDELAQAVNASIATANRFAKALGFDGYPAMRAALVRGFEATLGPVERLRSAQEQEQEQGVRGAAWIDAVFDQAVANIENTRAQLDAADVEAAVEAIVGARRVLILGAGSSAFLTGLMEHGLSVCHDNVQSLALLGGPSHAARRLYTADSRDLVIALAFPRYVKDTIELARRAAARGARVLGISDGPGSPLAPIASLNLYVKAERRFAATSEAAVLTMIEALIDAVALRTHRSAKSAAEMTEFLLPWLIHPQAVPPAATPSSSGTKKS</sequence>
<reference evidence="10 11" key="1">
    <citation type="submission" date="2019-09" db="EMBL/GenBank/DDBJ databases">
        <authorList>
            <person name="Depoorter E."/>
        </authorList>
    </citation>
    <scope>NUCLEOTIDE SEQUENCE [LARGE SCALE GENOMIC DNA]</scope>
    <source>
        <strain evidence="10">LMG 24065</strain>
    </source>
</reference>
<dbReference type="EMBL" id="CABVPN010000024">
    <property type="protein sequence ID" value="VWB97103.1"/>
    <property type="molecule type" value="Genomic_DNA"/>
</dbReference>
<dbReference type="InterPro" id="IPR009057">
    <property type="entry name" value="Homeodomain-like_sf"/>
</dbReference>
<dbReference type="InterPro" id="IPR035472">
    <property type="entry name" value="RpiR-like_SIS"/>
</dbReference>
<dbReference type="PROSITE" id="PS51071">
    <property type="entry name" value="HTH_RPIR"/>
    <property type="match status" value="1"/>
</dbReference>
<dbReference type="Gene3D" id="3.40.50.10490">
    <property type="entry name" value="Glucose-6-phosphate isomerase like protein, domain 1"/>
    <property type="match status" value="1"/>
</dbReference>
<protein>
    <submittedName>
        <fullName evidence="10">RpiR-family transcriptional regulator</fullName>
    </submittedName>
</protein>
<keyword evidence="2" id="KW-0812">Transmembrane</keyword>
<dbReference type="GO" id="GO:0097367">
    <property type="term" value="F:carbohydrate derivative binding"/>
    <property type="evidence" value="ECO:0007669"/>
    <property type="project" value="InterPro"/>
</dbReference>
<evidence type="ECO:0000256" key="6">
    <source>
        <dbReference type="ARBA" id="ARBA00023152"/>
    </source>
</evidence>
<evidence type="ECO:0000259" key="9">
    <source>
        <dbReference type="PROSITE" id="PS51464"/>
    </source>
</evidence>
<organism evidence="10 11">
    <name type="scientific">Burkholderia diffusa</name>
    <dbReference type="NCBI Taxonomy" id="488732"/>
    <lineage>
        <taxon>Bacteria</taxon>
        <taxon>Pseudomonadati</taxon>
        <taxon>Pseudomonadota</taxon>
        <taxon>Betaproteobacteria</taxon>
        <taxon>Burkholderiales</taxon>
        <taxon>Burkholderiaceae</taxon>
        <taxon>Burkholderia</taxon>
        <taxon>Burkholderia cepacia complex</taxon>
    </lineage>
</organism>
<dbReference type="Pfam" id="PF01380">
    <property type="entry name" value="SIS"/>
    <property type="match status" value="1"/>
</dbReference>
<evidence type="ECO:0000313" key="11">
    <source>
        <dbReference type="Proteomes" id="UP000494125"/>
    </source>
</evidence>
<dbReference type="PROSITE" id="PS51464">
    <property type="entry name" value="SIS"/>
    <property type="match status" value="1"/>
</dbReference>
<accession>A0A6P2NQE1</accession>
<evidence type="ECO:0000256" key="3">
    <source>
        <dbReference type="ARBA" id="ARBA00022989"/>
    </source>
</evidence>
<dbReference type="InterPro" id="IPR000281">
    <property type="entry name" value="HTH_RpiR"/>
</dbReference>
<dbReference type="GO" id="GO:0016020">
    <property type="term" value="C:membrane"/>
    <property type="evidence" value="ECO:0007669"/>
    <property type="project" value="UniProtKB-SubCell"/>
</dbReference>
<evidence type="ECO:0000256" key="7">
    <source>
        <dbReference type="ARBA" id="ARBA00023163"/>
    </source>
</evidence>
<dbReference type="GO" id="GO:0003700">
    <property type="term" value="F:DNA-binding transcription factor activity"/>
    <property type="evidence" value="ECO:0007669"/>
    <property type="project" value="InterPro"/>
</dbReference>
<evidence type="ECO:0000313" key="10">
    <source>
        <dbReference type="EMBL" id="VWB97103.1"/>
    </source>
</evidence>
<dbReference type="InterPro" id="IPR036388">
    <property type="entry name" value="WH-like_DNA-bd_sf"/>
</dbReference>
<dbReference type="Pfam" id="PF01418">
    <property type="entry name" value="HTH_6"/>
    <property type="match status" value="1"/>
</dbReference>
<keyword evidence="6" id="KW-0324">Glycolysis</keyword>
<evidence type="ECO:0000256" key="4">
    <source>
        <dbReference type="ARBA" id="ARBA00023015"/>
    </source>
</evidence>
<dbReference type="Gene3D" id="1.10.10.10">
    <property type="entry name" value="Winged helix-like DNA-binding domain superfamily/Winged helix DNA-binding domain"/>
    <property type="match status" value="1"/>
</dbReference>